<dbReference type="OrthoDB" id="9805171at2"/>
<dbReference type="CDD" id="cd02440">
    <property type="entry name" value="AdoMet_MTases"/>
    <property type="match status" value="1"/>
</dbReference>
<evidence type="ECO:0000313" key="1">
    <source>
        <dbReference type="EMBL" id="TCC07450.1"/>
    </source>
</evidence>
<keyword evidence="1" id="KW-0808">Transferase</keyword>
<reference evidence="1 2" key="1">
    <citation type="submission" date="2019-02" db="EMBL/GenBank/DDBJ databases">
        <title>Kribbella capetownensis sp. nov. and Kribbella speibonae sp. nov., isolated from soil.</title>
        <authorList>
            <person name="Curtis S.M."/>
            <person name="Norton I."/>
            <person name="Everest G.J."/>
            <person name="Meyers P.R."/>
        </authorList>
    </citation>
    <scope>NUCLEOTIDE SEQUENCE [LARGE SCALE GENOMIC DNA]</scope>
    <source>
        <strain evidence="1 2">KCTC 29219</strain>
    </source>
</reference>
<protein>
    <submittedName>
        <fullName evidence="1">Class I SAM-dependent methyltransferase</fullName>
    </submittedName>
</protein>
<dbReference type="Proteomes" id="UP000292346">
    <property type="component" value="Unassembled WGS sequence"/>
</dbReference>
<dbReference type="AlphaFoldDB" id="A0A4R0HDR9"/>
<dbReference type="InterPro" id="IPR029063">
    <property type="entry name" value="SAM-dependent_MTases_sf"/>
</dbReference>
<evidence type="ECO:0000313" key="2">
    <source>
        <dbReference type="Proteomes" id="UP000292346"/>
    </source>
</evidence>
<proteinExistence type="predicted"/>
<dbReference type="PANTHER" id="PTHR43861">
    <property type="entry name" value="TRANS-ACONITATE 2-METHYLTRANSFERASE-RELATED"/>
    <property type="match status" value="1"/>
</dbReference>
<accession>A0A4R0HDR9</accession>
<keyword evidence="1" id="KW-0489">Methyltransferase</keyword>
<sequence>MVCLVAMSDDSQADSPGDSSRPWLELAPDYERARTREDSLDRIVEWPAQRDLLGDVTGRSVLDLGCGNGGKLAELVRDGATASVGVDVSGNFLSDPPPGVEFIRGDLSELDSVPGLAGRRFDRILFLQSFGYAKDPVRTLQAARAMLADDGFILLTRTQPIRYAVERAEQNGTSLGEEYFSTASFSYVSGWNDHITLTKRPYTISALLNVFSAAGLWIEAAIEPQLSEDARRRYPHKQAWMNKYLGILLFKLRPIPASGSVLSAG</sequence>
<dbReference type="GO" id="GO:0008168">
    <property type="term" value="F:methyltransferase activity"/>
    <property type="evidence" value="ECO:0007669"/>
    <property type="project" value="UniProtKB-KW"/>
</dbReference>
<comment type="caution">
    <text evidence="1">The sequence shown here is derived from an EMBL/GenBank/DDBJ whole genome shotgun (WGS) entry which is preliminary data.</text>
</comment>
<name>A0A4R0HDR9_9ACTN</name>
<gene>
    <name evidence="1" type="ORF">E0H45_15790</name>
</gene>
<dbReference type="Gene3D" id="3.40.50.150">
    <property type="entry name" value="Vaccinia Virus protein VP39"/>
    <property type="match status" value="1"/>
</dbReference>
<dbReference type="GO" id="GO:0032259">
    <property type="term" value="P:methylation"/>
    <property type="evidence" value="ECO:0007669"/>
    <property type="project" value="UniProtKB-KW"/>
</dbReference>
<dbReference type="EMBL" id="SJJZ01000002">
    <property type="protein sequence ID" value="TCC07450.1"/>
    <property type="molecule type" value="Genomic_DNA"/>
</dbReference>
<keyword evidence="2" id="KW-1185">Reference proteome</keyword>
<organism evidence="1 2">
    <name type="scientific">Kribbella soli</name>
    <dbReference type="NCBI Taxonomy" id="1124743"/>
    <lineage>
        <taxon>Bacteria</taxon>
        <taxon>Bacillati</taxon>
        <taxon>Actinomycetota</taxon>
        <taxon>Actinomycetes</taxon>
        <taxon>Propionibacteriales</taxon>
        <taxon>Kribbellaceae</taxon>
        <taxon>Kribbella</taxon>
    </lineage>
</organism>
<dbReference type="SUPFAM" id="SSF53335">
    <property type="entry name" value="S-adenosyl-L-methionine-dependent methyltransferases"/>
    <property type="match status" value="1"/>
</dbReference>
<dbReference type="Pfam" id="PF13489">
    <property type="entry name" value="Methyltransf_23"/>
    <property type="match status" value="1"/>
</dbReference>